<dbReference type="Pfam" id="PF07485">
    <property type="entry name" value="DUF1529"/>
    <property type="match status" value="1"/>
</dbReference>
<dbReference type="InterPro" id="IPR011094">
    <property type="entry name" value="Uncharacterised_LppY/LpqO"/>
</dbReference>
<name>A0A1N6EZT5_9GAMM</name>
<reference evidence="1 2" key="1">
    <citation type="submission" date="2016-11" db="EMBL/GenBank/DDBJ databases">
        <authorList>
            <person name="Jaros S."/>
            <person name="Januszkiewicz K."/>
            <person name="Wedrychowicz H."/>
        </authorList>
    </citation>
    <scope>NUCLEOTIDE SEQUENCE [LARGE SCALE GENOMIC DNA]</scope>
    <source>
        <strain evidence="1 2">ACAM 239</strain>
    </source>
</reference>
<accession>A0A1N6EZT5</accession>
<evidence type="ECO:0000313" key="2">
    <source>
        <dbReference type="Proteomes" id="UP000185024"/>
    </source>
</evidence>
<organism evidence="1 2">
    <name type="scientific">Vreelandella aquamarina</name>
    <dbReference type="NCBI Taxonomy" id="77097"/>
    <lineage>
        <taxon>Bacteria</taxon>
        <taxon>Pseudomonadati</taxon>
        <taxon>Pseudomonadota</taxon>
        <taxon>Gammaproteobacteria</taxon>
        <taxon>Oceanospirillales</taxon>
        <taxon>Halomonadaceae</taxon>
        <taxon>Vreelandella</taxon>
    </lineage>
</organism>
<evidence type="ECO:0000313" key="1">
    <source>
        <dbReference type="EMBL" id="SIN88477.1"/>
    </source>
</evidence>
<dbReference type="RefSeq" id="WP_074211751.1">
    <property type="nucleotide sequence ID" value="NZ_BJOI01000108.1"/>
</dbReference>
<proteinExistence type="predicted"/>
<sequence length="208" mass="22286">MSNALLVQRLPHPHAAYLIGKGWVYPSLCTVKFLHVRAVGGPVELAQSLRDALARTGKPLTAGTDAAPEPGDFPFDVQPLERILGHKGTVSQGVFKVSVPREETVNVDGLAVPPAMRTAISLGFQPIEGGRTVTYGDFVMLSAEVNPVLSALKALGFSIAALHNHMLTEQPGLFFMHFWKEDEPKALAEGLRAALDEVGTAKPSAKNE</sequence>
<dbReference type="AlphaFoldDB" id="A0A1N6EZT5"/>
<dbReference type="GeneID" id="97278466"/>
<dbReference type="EMBL" id="FSQX01000002">
    <property type="protein sequence ID" value="SIN88477.1"/>
    <property type="molecule type" value="Genomic_DNA"/>
</dbReference>
<protein>
    <recommendedName>
        <fullName evidence="3">DUF1259 domain-containing protein</fullName>
    </recommendedName>
</protein>
<gene>
    <name evidence="1" type="ORF">SAMN05878438_3823</name>
</gene>
<evidence type="ECO:0008006" key="3">
    <source>
        <dbReference type="Google" id="ProtNLM"/>
    </source>
</evidence>
<dbReference type="Proteomes" id="UP000185024">
    <property type="component" value="Unassembled WGS sequence"/>
</dbReference>